<keyword evidence="1" id="KW-0472">Membrane</keyword>
<dbReference type="OrthoDB" id="9814445at2"/>
<dbReference type="AlphaFoldDB" id="A0A0N9V263"/>
<evidence type="ECO:0000313" key="3">
    <source>
        <dbReference type="Proteomes" id="UP000058074"/>
    </source>
</evidence>
<dbReference type="GO" id="GO:0016020">
    <property type="term" value="C:membrane"/>
    <property type="evidence" value="ECO:0007669"/>
    <property type="project" value="InterPro"/>
</dbReference>
<sequence>MYVMLLQILSIILNVLWWIIIVQAVMSWLIAFNVINTHNDFVAQLWNVLERITEPLYRPFRRIMPDFGGLDLTPMVVLILIIILQGPVISYLYQLGMNAGVA</sequence>
<evidence type="ECO:0000256" key="1">
    <source>
        <dbReference type="SAM" id="Phobius"/>
    </source>
</evidence>
<organism evidence="2 3">
    <name type="scientific">Sphingopyxis macrogoltabida</name>
    <name type="common">Sphingomonas macrogoltabidus</name>
    <dbReference type="NCBI Taxonomy" id="33050"/>
    <lineage>
        <taxon>Bacteria</taxon>
        <taxon>Pseudomonadati</taxon>
        <taxon>Pseudomonadota</taxon>
        <taxon>Alphaproteobacteria</taxon>
        <taxon>Sphingomonadales</taxon>
        <taxon>Sphingomonadaceae</taxon>
        <taxon>Sphingopyxis</taxon>
    </lineage>
</organism>
<keyword evidence="1" id="KW-0812">Transmembrane</keyword>
<protein>
    <submittedName>
        <fullName evidence="2">Osmotic-shock protein</fullName>
    </submittedName>
</protein>
<dbReference type="PATRIC" id="fig|33050.5.peg.3967"/>
<evidence type="ECO:0000313" key="2">
    <source>
        <dbReference type="EMBL" id="ALH82388.1"/>
    </source>
</evidence>
<feature type="transmembrane region" description="Helical" evidence="1">
    <location>
        <begin position="72"/>
        <end position="93"/>
    </location>
</feature>
<dbReference type="RefSeq" id="WP_054589438.1">
    <property type="nucleotide sequence ID" value="NZ_CP012700.1"/>
</dbReference>
<accession>A0A0N9V263</accession>
<dbReference type="InterPro" id="IPR003425">
    <property type="entry name" value="CCB3/YggT"/>
</dbReference>
<keyword evidence="1" id="KW-1133">Transmembrane helix</keyword>
<proteinExistence type="predicted"/>
<dbReference type="Proteomes" id="UP000058074">
    <property type="component" value="Chromosome"/>
</dbReference>
<gene>
    <name evidence="2" type="ORF">AN936_19125</name>
</gene>
<dbReference type="Pfam" id="PF02325">
    <property type="entry name" value="CCB3_YggT"/>
    <property type="match status" value="1"/>
</dbReference>
<dbReference type="EMBL" id="CP012700">
    <property type="protein sequence ID" value="ALH82388.1"/>
    <property type="molecule type" value="Genomic_DNA"/>
</dbReference>
<feature type="transmembrane region" description="Helical" evidence="1">
    <location>
        <begin position="12"/>
        <end position="35"/>
    </location>
</feature>
<name>A0A0N9V263_SPHMC</name>
<dbReference type="KEGG" id="smag:AN936_19125"/>
<reference evidence="2 3" key="1">
    <citation type="journal article" date="2015" name="Genome Announc.">
        <title>Complete Genome Sequence of Polypropylene Glycol- and Polyethylene Glycol-Degrading Sphingopyxis macrogoltabida Strain EY-1.</title>
        <authorList>
            <person name="Ohtsubo Y."/>
            <person name="Nagata Y."/>
            <person name="Numata M."/>
            <person name="Tsuchikane K."/>
            <person name="Hosoyama A."/>
            <person name="Yamazoe A."/>
            <person name="Tsuda M."/>
            <person name="Fujita N."/>
            <person name="Kawai F."/>
        </authorList>
    </citation>
    <scope>NUCLEOTIDE SEQUENCE [LARGE SCALE GENOMIC DNA]</scope>
    <source>
        <strain evidence="2 3">EY-1</strain>
    </source>
</reference>